<feature type="domain" description="Splicing factor 1 helix-hairpin" evidence="1">
    <location>
        <begin position="19"/>
        <end position="69"/>
    </location>
</feature>
<organism evidence="2 3">
    <name type="scientific">Ursus americanus</name>
    <name type="common">American black bear</name>
    <name type="synonym">Euarctos americanus</name>
    <dbReference type="NCBI Taxonomy" id="9643"/>
    <lineage>
        <taxon>Eukaryota</taxon>
        <taxon>Metazoa</taxon>
        <taxon>Chordata</taxon>
        <taxon>Craniata</taxon>
        <taxon>Vertebrata</taxon>
        <taxon>Euteleostomi</taxon>
        <taxon>Mammalia</taxon>
        <taxon>Eutheria</taxon>
        <taxon>Laurasiatheria</taxon>
        <taxon>Carnivora</taxon>
        <taxon>Caniformia</taxon>
        <taxon>Ursidae</taxon>
        <taxon>Ursus</taxon>
    </lineage>
</organism>
<dbReference type="Proteomes" id="UP000291022">
    <property type="component" value="Unassembled WGS sequence"/>
</dbReference>
<accession>A0A452RX49</accession>
<reference evidence="2" key="2">
    <citation type="submission" date="2025-08" db="UniProtKB">
        <authorList>
            <consortium name="Ensembl"/>
        </authorList>
    </citation>
    <scope>IDENTIFICATION</scope>
</reference>
<keyword evidence="3" id="KW-1185">Reference proteome</keyword>
<reference evidence="2" key="3">
    <citation type="submission" date="2025-09" db="UniProtKB">
        <authorList>
            <consortium name="Ensembl"/>
        </authorList>
    </citation>
    <scope>IDENTIFICATION</scope>
</reference>
<sequence>MATRAHAMMLLDFPSMKWKRSHWKQDTMKQKMANPGMPTVFSPGLTGEQERAYLVQLQIEDLTHKLKQDGSAR</sequence>
<dbReference type="GeneTree" id="ENSGT00940000171321"/>
<evidence type="ECO:0000259" key="1">
    <source>
        <dbReference type="Pfam" id="PF16275"/>
    </source>
</evidence>
<dbReference type="STRING" id="9643.ENSUAMP00000024181"/>
<dbReference type="Ensembl" id="ENSUAMT00000027009.1">
    <property type="protein sequence ID" value="ENSUAMP00000024181.1"/>
    <property type="gene ID" value="ENSUAMG00000018912.1"/>
</dbReference>
<reference evidence="3" key="1">
    <citation type="submission" date="2016-06" db="EMBL/GenBank/DDBJ databases">
        <title>De novo assembly and RNA-Seq shows season-dependent expression and editing in black bear kidneys.</title>
        <authorList>
            <person name="Korstanje R."/>
            <person name="Srivastava A."/>
            <person name="Sarsani V.K."/>
            <person name="Sheehan S.M."/>
            <person name="Seger R.L."/>
            <person name="Barter M.E."/>
            <person name="Lindqvist C."/>
            <person name="Brody L.C."/>
            <person name="Mullikin J.C."/>
        </authorList>
    </citation>
    <scope>NUCLEOTIDE SEQUENCE [LARGE SCALE GENOMIC DNA]</scope>
</reference>
<name>A0A452RX49_URSAM</name>
<protein>
    <recommendedName>
        <fullName evidence="1">Splicing factor 1 helix-hairpin domain-containing protein</fullName>
    </recommendedName>
</protein>
<evidence type="ECO:0000313" key="3">
    <source>
        <dbReference type="Proteomes" id="UP000291022"/>
    </source>
</evidence>
<dbReference type="InterPro" id="IPR032570">
    <property type="entry name" value="SF1-HH"/>
</dbReference>
<dbReference type="Pfam" id="PF16275">
    <property type="entry name" value="SF1-HH"/>
    <property type="match status" value="1"/>
</dbReference>
<proteinExistence type="predicted"/>
<evidence type="ECO:0000313" key="2">
    <source>
        <dbReference type="Ensembl" id="ENSUAMP00000024181.1"/>
    </source>
</evidence>
<dbReference type="AlphaFoldDB" id="A0A452RX49"/>